<dbReference type="Pfam" id="PF07687">
    <property type="entry name" value="M20_dimer"/>
    <property type="match status" value="1"/>
</dbReference>
<keyword evidence="5" id="KW-0862">Zinc</keyword>
<dbReference type="PANTHER" id="PTHR43808">
    <property type="entry name" value="ACETYLORNITHINE DEACETYLASE"/>
    <property type="match status" value="1"/>
</dbReference>
<dbReference type="PANTHER" id="PTHR43808:SF8">
    <property type="entry name" value="PEPTIDASE M20 DIMERISATION DOMAIN-CONTAINING PROTEIN"/>
    <property type="match status" value="1"/>
</dbReference>
<comment type="cofactor">
    <cofactor evidence="1">
        <name>Zn(2+)</name>
        <dbReference type="ChEBI" id="CHEBI:29105"/>
    </cofactor>
</comment>
<evidence type="ECO:0000313" key="8">
    <source>
        <dbReference type="Proteomes" id="UP000076023"/>
    </source>
</evidence>
<comment type="caution">
    <text evidence="7">The sequence shown here is derived from an EMBL/GenBank/DDBJ whole genome shotgun (WGS) entry which is preliminary data.</text>
</comment>
<dbReference type="RefSeq" id="WP_075077929.1">
    <property type="nucleotide sequence ID" value="NZ_BDCO01000002.1"/>
</dbReference>
<dbReference type="STRING" id="690879.TSACC_2473"/>
<dbReference type="InterPro" id="IPR011650">
    <property type="entry name" value="Peptidase_M20_dimer"/>
</dbReference>
<sequence length="366" mass="38945">MSAVADLLTQLVRIPSVNPEGDPGTDRTGEAECAKFIADFLTNLGAEVQLPEILPGRPNVIGRFPSDRPGKPRLLLAPHTDTVSVLGMTIEPFSGEQRDGRIWGRGSSDTKGPMAAMLQALSDLKDVIPTLSHEIWFAGLMSEEAGQHGSISLASSETFDFVLVGEPTSLEIVHTHKGSRRIFLHAAGVAVHSSTPDKGKNAIEPVLDALVFLKAEFHRRFGDLTHPILGRTTMSIGTIRGGSKVNIVPEGCDAAVDIRTLPGQDIDGFVADLKARFPEVTFTTAGAAPLWTDPENAIIQKLRGCGAGLTGAPWFCDAAPFSERGVPAVALGPGSIAQAHTADEWIAISDLEAGLTFYKNFLNQLA</sequence>
<dbReference type="Gene3D" id="3.30.70.360">
    <property type="match status" value="1"/>
</dbReference>
<reference evidence="8" key="1">
    <citation type="journal article" date="2017" name="Genome Announc.">
        <title>Draft Genome Sequence of Terrimicrobium sacchariphilum NM-5T, a Facultative Anaerobic Soil Bacterium of the Class Spartobacteria.</title>
        <authorList>
            <person name="Qiu Y.L."/>
            <person name="Tourlousse D.M."/>
            <person name="Matsuura N."/>
            <person name="Ohashi A."/>
            <person name="Sekiguchi Y."/>
        </authorList>
    </citation>
    <scope>NUCLEOTIDE SEQUENCE [LARGE SCALE GENOMIC DNA]</scope>
    <source>
        <strain evidence="8">NM-5</strain>
    </source>
</reference>
<keyword evidence="4" id="KW-0378">Hydrolase</keyword>
<proteinExistence type="inferred from homology"/>
<keyword evidence="3" id="KW-0479">Metal-binding</keyword>
<dbReference type="FunCoup" id="A0A146G5Q8">
    <property type="interactions" value="250"/>
</dbReference>
<gene>
    <name evidence="7" type="ORF">TSACC_2473</name>
</gene>
<name>A0A146G5Q8_TERSA</name>
<evidence type="ECO:0000256" key="2">
    <source>
        <dbReference type="ARBA" id="ARBA00006247"/>
    </source>
</evidence>
<dbReference type="Gene3D" id="3.40.630.10">
    <property type="entry name" value="Zn peptidases"/>
    <property type="match status" value="2"/>
</dbReference>
<accession>A0A146G5Q8</accession>
<dbReference type="Pfam" id="PF01546">
    <property type="entry name" value="Peptidase_M20"/>
    <property type="match status" value="1"/>
</dbReference>
<dbReference type="InterPro" id="IPR002933">
    <property type="entry name" value="Peptidase_M20"/>
</dbReference>
<feature type="domain" description="Peptidase M20 dimerisation" evidence="6">
    <location>
        <begin position="175"/>
        <end position="277"/>
    </location>
</feature>
<evidence type="ECO:0000256" key="3">
    <source>
        <dbReference type="ARBA" id="ARBA00022723"/>
    </source>
</evidence>
<dbReference type="OrthoDB" id="9792335at2"/>
<dbReference type="InterPro" id="IPR036264">
    <property type="entry name" value="Bact_exopeptidase_dim_dom"/>
</dbReference>
<dbReference type="SUPFAM" id="SSF55031">
    <property type="entry name" value="Bacterial exopeptidase dimerisation domain"/>
    <property type="match status" value="1"/>
</dbReference>
<protein>
    <submittedName>
        <fullName evidence="7">Acetylornithine deacetylase</fullName>
    </submittedName>
</protein>
<dbReference type="SUPFAM" id="SSF53187">
    <property type="entry name" value="Zn-dependent exopeptidases"/>
    <property type="match status" value="1"/>
</dbReference>
<dbReference type="EMBL" id="BDCO01000002">
    <property type="protein sequence ID" value="GAT32076.1"/>
    <property type="molecule type" value="Genomic_DNA"/>
</dbReference>
<dbReference type="GO" id="GO:0046872">
    <property type="term" value="F:metal ion binding"/>
    <property type="evidence" value="ECO:0007669"/>
    <property type="project" value="UniProtKB-KW"/>
</dbReference>
<dbReference type="CDD" id="cd08659">
    <property type="entry name" value="M20_ArgE_DapE-like"/>
    <property type="match status" value="1"/>
</dbReference>
<dbReference type="AlphaFoldDB" id="A0A146G5Q8"/>
<evidence type="ECO:0000313" key="7">
    <source>
        <dbReference type="EMBL" id="GAT32076.1"/>
    </source>
</evidence>
<evidence type="ECO:0000259" key="6">
    <source>
        <dbReference type="Pfam" id="PF07687"/>
    </source>
</evidence>
<comment type="similarity">
    <text evidence="2">Belongs to the peptidase M20A family.</text>
</comment>
<dbReference type="InterPro" id="IPR050072">
    <property type="entry name" value="Peptidase_M20A"/>
</dbReference>
<organism evidence="7 8">
    <name type="scientific">Terrimicrobium sacchariphilum</name>
    <dbReference type="NCBI Taxonomy" id="690879"/>
    <lineage>
        <taxon>Bacteria</taxon>
        <taxon>Pseudomonadati</taxon>
        <taxon>Verrucomicrobiota</taxon>
        <taxon>Terrimicrobiia</taxon>
        <taxon>Terrimicrobiales</taxon>
        <taxon>Terrimicrobiaceae</taxon>
        <taxon>Terrimicrobium</taxon>
    </lineage>
</organism>
<dbReference type="InParanoid" id="A0A146G5Q8"/>
<evidence type="ECO:0000256" key="1">
    <source>
        <dbReference type="ARBA" id="ARBA00001947"/>
    </source>
</evidence>
<dbReference type="Proteomes" id="UP000076023">
    <property type="component" value="Unassembled WGS sequence"/>
</dbReference>
<evidence type="ECO:0000256" key="4">
    <source>
        <dbReference type="ARBA" id="ARBA00022801"/>
    </source>
</evidence>
<keyword evidence="8" id="KW-1185">Reference proteome</keyword>
<dbReference type="GO" id="GO:0016787">
    <property type="term" value="F:hydrolase activity"/>
    <property type="evidence" value="ECO:0007669"/>
    <property type="project" value="UniProtKB-KW"/>
</dbReference>
<evidence type="ECO:0000256" key="5">
    <source>
        <dbReference type="ARBA" id="ARBA00022833"/>
    </source>
</evidence>